<dbReference type="EMBL" id="JAIXMP010000034">
    <property type="protein sequence ID" value="KAI9249663.1"/>
    <property type="molecule type" value="Genomic_DNA"/>
</dbReference>
<dbReference type="NCBIfam" id="TIGR00232">
    <property type="entry name" value="tktlase_bact"/>
    <property type="match status" value="1"/>
</dbReference>
<comment type="caution">
    <text evidence="17">The sequence shown here is derived from an EMBL/GenBank/DDBJ whole genome shotgun (WGS) entry which is preliminary data.</text>
</comment>
<dbReference type="CDD" id="cd02012">
    <property type="entry name" value="TPP_TK"/>
    <property type="match status" value="1"/>
</dbReference>
<evidence type="ECO:0000256" key="1">
    <source>
        <dbReference type="ARBA" id="ARBA00001941"/>
    </source>
</evidence>
<dbReference type="CDD" id="cd07033">
    <property type="entry name" value="TPP_PYR_DXS_TK_like"/>
    <property type="match status" value="1"/>
</dbReference>
<feature type="binding site" evidence="11">
    <location>
        <position position="469"/>
    </location>
    <ligand>
        <name>substrate</name>
    </ligand>
</feature>
<dbReference type="PROSITE" id="PS00801">
    <property type="entry name" value="TRANSKETOLASE_1"/>
    <property type="match status" value="1"/>
</dbReference>
<feature type="binding site" evidence="12">
    <location>
        <begin position="117"/>
        <end position="119"/>
    </location>
    <ligand>
        <name>thiamine diphosphate</name>
        <dbReference type="ChEBI" id="CHEBI:58937"/>
    </ligand>
</feature>
<dbReference type="PROSITE" id="PS00802">
    <property type="entry name" value="TRANSKETOLASE_2"/>
    <property type="match status" value="1"/>
</dbReference>
<feature type="binding site" evidence="11">
    <location>
        <position position="264"/>
    </location>
    <ligand>
        <name>substrate</name>
    </ligand>
</feature>
<comment type="cofactor">
    <cofactor evidence="13">
        <name>Mg(2+)</name>
        <dbReference type="ChEBI" id="CHEBI:18420"/>
    </cofactor>
    <text evidence="13">Binds 1 Mg(2+) ion per subunit. Can also utilize other divalent metal cations, such as Ca(2+), Mn(2+) and Co(2+).</text>
</comment>
<evidence type="ECO:0000256" key="6">
    <source>
        <dbReference type="ARBA" id="ARBA00022723"/>
    </source>
</evidence>
<dbReference type="FunFam" id="3.40.50.970:FF:000004">
    <property type="entry name" value="Transketolase"/>
    <property type="match status" value="1"/>
</dbReference>
<evidence type="ECO:0000256" key="5">
    <source>
        <dbReference type="ARBA" id="ARBA00022679"/>
    </source>
</evidence>
<dbReference type="InterPro" id="IPR005475">
    <property type="entry name" value="Transketolase-like_Pyr-bd"/>
</dbReference>
<keyword evidence="6 13" id="KW-0479">Metal-binding</keyword>
<feature type="binding site" evidence="12">
    <location>
        <position position="69"/>
    </location>
    <ligand>
        <name>thiamine diphosphate</name>
        <dbReference type="ChEBI" id="CHEBI:58937"/>
    </ligand>
</feature>
<dbReference type="GO" id="GO:0046872">
    <property type="term" value="F:metal ion binding"/>
    <property type="evidence" value="ECO:0007669"/>
    <property type="project" value="UniProtKB-KW"/>
</dbReference>
<evidence type="ECO:0000256" key="11">
    <source>
        <dbReference type="PIRSR" id="PIRSR605478-2"/>
    </source>
</evidence>
<dbReference type="InterPro" id="IPR005474">
    <property type="entry name" value="Transketolase_N"/>
</dbReference>
<dbReference type="PANTHER" id="PTHR43522">
    <property type="entry name" value="TRANSKETOLASE"/>
    <property type="match status" value="1"/>
</dbReference>
<dbReference type="InterPro" id="IPR033247">
    <property type="entry name" value="Transketolase_fam"/>
</dbReference>
<dbReference type="Pfam" id="PF00456">
    <property type="entry name" value="Transketolase_N"/>
    <property type="match status" value="1"/>
</dbReference>
<feature type="binding site" evidence="11">
    <location>
        <position position="359"/>
    </location>
    <ligand>
        <name>substrate</name>
    </ligand>
</feature>
<dbReference type="PANTHER" id="PTHR43522:SF2">
    <property type="entry name" value="TRANSKETOLASE 1-RELATED"/>
    <property type="match status" value="1"/>
</dbReference>
<feature type="binding site" evidence="11">
    <location>
        <position position="387"/>
    </location>
    <ligand>
        <name>substrate</name>
    </ligand>
</feature>
<keyword evidence="7 13" id="KW-0460">Magnesium</keyword>
<dbReference type="Proteomes" id="UP001209540">
    <property type="component" value="Unassembled WGS sequence"/>
</dbReference>
<dbReference type="FunFam" id="3.40.50.920:FF:000003">
    <property type="entry name" value="Transketolase"/>
    <property type="match status" value="1"/>
</dbReference>
<protein>
    <recommendedName>
        <fullName evidence="4 15">Transketolase</fullName>
        <ecNumber evidence="4 15">2.2.1.1</ecNumber>
    </recommendedName>
</protein>
<evidence type="ECO:0000256" key="13">
    <source>
        <dbReference type="PIRSR" id="PIRSR605478-4"/>
    </source>
</evidence>
<keyword evidence="15" id="KW-0106">Calcium</keyword>
<dbReference type="GO" id="GO:0004802">
    <property type="term" value="F:transketolase activity"/>
    <property type="evidence" value="ECO:0007669"/>
    <property type="project" value="UniProtKB-EC"/>
</dbReference>
<feature type="site" description="Important for catalytic activity" evidence="14">
    <location>
        <position position="264"/>
    </location>
</feature>
<dbReference type="EC" id="2.2.1.1" evidence="4 15"/>
<feature type="binding site" evidence="12">
    <location>
        <position position="264"/>
    </location>
    <ligand>
        <name>thiamine diphosphate</name>
        <dbReference type="ChEBI" id="CHEBI:58937"/>
    </ligand>
</feature>
<accession>A0AAD5P937</accession>
<evidence type="ECO:0000256" key="14">
    <source>
        <dbReference type="PIRSR" id="PIRSR605478-5"/>
    </source>
</evidence>
<sequence>MVTSEIDQRCIDTIRVLAADITRGANSGHPGAPMGCAPMANTLFMNHVRVNPRNPDWPNRDRFLLSNGHACALQYILLHLLGFKMSMDDLKNFRRVGSLTPGHPERELTEGIEVTTGPLGQGISNAVGLAIAEQNMAATFNKPNYPIFDNYTFVILGDGCLQEGVQSEACSLAGHLQLGKLIALYDDNHITIDGDTAVSFTEDVLKRFEAYGWHTQVVTDGDHNTDSINQAIENAKAVTDKPSIIKIFTTIGFGSKHQGEEKTHGSPLDPEDIKQLKQRFGFNPDEKYVIPPEVYEHYHERARQCDEIEKEWTKMLTNYVNEFPKEGAELKRRLEGRLPEGWMNALPRYTPKDAPTATRKLSEAVINALASEVIPELIGGSADLTGSNNTRWKSAVDFQPPSTNLGSYSGRYIRYGVREHGMFAIMNGIAAYQGLIPFGGTFLNFLTYGWGAARLSALSHSRVIYVMTHDSIGLGEDGPTHQPIETLSLTRACPNMLTFRPADGNETSGAYMAALKRDTIPSILALTRQNLPHLNGSSPEIVEKGGYVLEPLSDPNPDVTFVATGSEVSIAADGADIARKSGLKVRVVSMPCTELFDEQSLQYRQSVFPRGVPVVAVEALSTFGWQKYSHAQVGMTTFGSSGEYKEVYAHFKITPQHVADMGRDAVQYFKNYGSVPDLFPQFGPCA</sequence>
<dbReference type="InterPro" id="IPR055152">
    <property type="entry name" value="Transketolase-like_C_2"/>
</dbReference>
<dbReference type="Gene3D" id="3.40.50.920">
    <property type="match status" value="1"/>
</dbReference>
<feature type="active site" description="Proton donor" evidence="10">
    <location>
        <position position="419"/>
    </location>
</feature>
<feature type="binding site" evidence="11">
    <location>
        <position position="481"/>
    </location>
    <ligand>
        <name>substrate</name>
    </ligand>
</feature>
<dbReference type="Pfam" id="PF02779">
    <property type="entry name" value="Transket_pyr"/>
    <property type="match status" value="1"/>
</dbReference>
<dbReference type="InterPro" id="IPR005478">
    <property type="entry name" value="Transketolase_bac-like"/>
</dbReference>
<proteinExistence type="inferred from homology"/>
<dbReference type="InterPro" id="IPR029061">
    <property type="entry name" value="THDP-binding"/>
</dbReference>
<dbReference type="GO" id="GO:0006098">
    <property type="term" value="P:pentose-phosphate shunt"/>
    <property type="evidence" value="ECO:0007669"/>
    <property type="project" value="TreeGrafter"/>
</dbReference>
<evidence type="ECO:0000256" key="7">
    <source>
        <dbReference type="ARBA" id="ARBA00022842"/>
    </source>
</evidence>
<feature type="binding site" evidence="13">
    <location>
        <position position="190"/>
    </location>
    <ligand>
        <name>Mg(2+)</name>
        <dbReference type="ChEBI" id="CHEBI:18420"/>
    </ligand>
</feature>
<comment type="cofactor">
    <cofactor evidence="1">
        <name>Co(2+)</name>
        <dbReference type="ChEBI" id="CHEBI:48828"/>
    </cofactor>
</comment>
<comment type="subunit">
    <text evidence="3 15">Homodimer.</text>
</comment>
<dbReference type="SUPFAM" id="SSF52922">
    <property type="entry name" value="TK C-terminal domain-like"/>
    <property type="match status" value="1"/>
</dbReference>
<keyword evidence="18" id="KW-1185">Reference proteome</keyword>
<evidence type="ECO:0000256" key="15">
    <source>
        <dbReference type="RuleBase" id="RU004996"/>
    </source>
</evidence>
<feature type="domain" description="Transketolase-like pyrimidine-binding" evidence="16">
    <location>
        <begin position="356"/>
        <end position="533"/>
    </location>
</feature>
<evidence type="ECO:0000256" key="9">
    <source>
        <dbReference type="ARBA" id="ARBA00049473"/>
    </source>
</evidence>
<comment type="catalytic activity">
    <reaction evidence="9 15">
        <text>D-sedoheptulose 7-phosphate + D-glyceraldehyde 3-phosphate = aldehydo-D-ribose 5-phosphate + D-xylulose 5-phosphate</text>
        <dbReference type="Rhea" id="RHEA:10508"/>
        <dbReference type="ChEBI" id="CHEBI:57483"/>
        <dbReference type="ChEBI" id="CHEBI:57737"/>
        <dbReference type="ChEBI" id="CHEBI:58273"/>
        <dbReference type="ChEBI" id="CHEBI:59776"/>
        <dbReference type="EC" id="2.2.1.1"/>
    </reaction>
</comment>
<feature type="binding site" evidence="12">
    <location>
        <position position="188"/>
    </location>
    <ligand>
        <name>thiamine diphosphate</name>
        <dbReference type="ChEBI" id="CHEBI:58937"/>
    </ligand>
</feature>
<evidence type="ECO:0000259" key="16">
    <source>
        <dbReference type="SMART" id="SM00861"/>
    </source>
</evidence>
<reference evidence="17" key="1">
    <citation type="journal article" date="2022" name="IScience">
        <title>Evolution of zygomycete secretomes and the origins of terrestrial fungal ecologies.</title>
        <authorList>
            <person name="Chang Y."/>
            <person name="Wang Y."/>
            <person name="Mondo S."/>
            <person name="Ahrendt S."/>
            <person name="Andreopoulos W."/>
            <person name="Barry K."/>
            <person name="Beard J."/>
            <person name="Benny G.L."/>
            <person name="Blankenship S."/>
            <person name="Bonito G."/>
            <person name="Cuomo C."/>
            <person name="Desiro A."/>
            <person name="Gervers K.A."/>
            <person name="Hundley H."/>
            <person name="Kuo A."/>
            <person name="LaButti K."/>
            <person name="Lang B.F."/>
            <person name="Lipzen A."/>
            <person name="O'Donnell K."/>
            <person name="Pangilinan J."/>
            <person name="Reynolds N."/>
            <person name="Sandor L."/>
            <person name="Smith M.E."/>
            <person name="Tsang A."/>
            <person name="Grigoriev I.V."/>
            <person name="Stajich J.E."/>
            <person name="Spatafora J.W."/>
        </authorList>
    </citation>
    <scope>NUCLEOTIDE SEQUENCE</scope>
    <source>
        <strain evidence="17">RSA 2281</strain>
    </source>
</reference>
<evidence type="ECO:0000256" key="12">
    <source>
        <dbReference type="PIRSR" id="PIRSR605478-3"/>
    </source>
</evidence>
<evidence type="ECO:0000256" key="10">
    <source>
        <dbReference type="PIRSR" id="PIRSR605478-1"/>
    </source>
</evidence>
<dbReference type="FunFam" id="3.40.50.970:FF:000003">
    <property type="entry name" value="Transketolase"/>
    <property type="match status" value="1"/>
</dbReference>
<evidence type="ECO:0000256" key="2">
    <source>
        <dbReference type="ARBA" id="ARBA00007131"/>
    </source>
</evidence>
<keyword evidence="8 12" id="KW-0786">Thiamine pyrophosphate</keyword>
<dbReference type="GO" id="GO:0005829">
    <property type="term" value="C:cytosol"/>
    <property type="evidence" value="ECO:0007669"/>
    <property type="project" value="TreeGrafter"/>
</dbReference>
<feature type="binding site" evidence="11">
    <location>
        <position position="29"/>
    </location>
    <ligand>
        <name>substrate</name>
    </ligand>
</feature>
<evidence type="ECO:0000313" key="17">
    <source>
        <dbReference type="EMBL" id="KAI9249663.1"/>
    </source>
</evidence>
<feature type="site" description="Important for catalytic activity" evidence="14">
    <location>
        <position position="29"/>
    </location>
</feature>
<evidence type="ECO:0000313" key="18">
    <source>
        <dbReference type="Proteomes" id="UP001209540"/>
    </source>
</evidence>
<evidence type="ECO:0000256" key="4">
    <source>
        <dbReference type="ARBA" id="ARBA00013152"/>
    </source>
</evidence>
<feature type="binding site" evidence="12">
    <location>
        <position position="159"/>
    </location>
    <ligand>
        <name>thiamine diphosphate</name>
        <dbReference type="ChEBI" id="CHEBI:58937"/>
    </ligand>
</feature>
<reference evidence="17" key="2">
    <citation type="submission" date="2023-02" db="EMBL/GenBank/DDBJ databases">
        <authorList>
            <consortium name="DOE Joint Genome Institute"/>
            <person name="Mondo S.J."/>
            <person name="Chang Y."/>
            <person name="Wang Y."/>
            <person name="Ahrendt S."/>
            <person name="Andreopoulos W."/>
            <person name="Barry K."/>
            <person name="Beard J."/>
            <person name="Benny G.L."/>
            <person name="Blankenship S."/>
            <person name="Bonito G."/>
            <person name="Cuomo C."/>
            <person name="Desiro A."/>
            <person name="Gervers K.A."/>
            <person name="Hundley H."/>
            <person name="Kuo A."/>
            <person name="LaButti K."/>
            <person name="Lang B.F."/>
            <person name="Lipzen A."/>
            <person name="O'Donnell K."/>
            <person name="Pangilinan J."/>
            <person name="Reynolds N."/>
            <person name="Sandor L."/>
            <person name="Smith M.W."/>
            <person name="Tsang A."/>
            <person name="Grigoriev I.V."/>
            <person name="Stajich J.E."/>
            <person name="Spatafora J.W."/>
        </authorList>
    </citation>
    <scope>NUCLEOTIDE SEQUENCE</scope>
    <source>
        <strain evidence="17">RSA 2281</strain>
    </source>
</reference>
<name>A0AAD5P937_9FUNG</name>
<gene>
    <name evidence="17" type="ORF">BDA99DRAFT_564226</name>
</gene>
<feature type="binding site" evidence="11">
    <location>
        <position position="477"/>
    </location>
    <ligand>
        <name>substrate</name>
    </ligand>
</feature>
<comment type="similarity">
    <text evidence="2 15">Belongs to the transketolase family.</text>
</comment>
<feature type="binding site" evidence="13">
    <location>
        <position position="188"/>
    </location>
    <ligand>
        <name>Mg(2+)</name>
        <dbReference type="ChEBI" id="CHEBI:18420"/>
    </ligand>
</feature>
<dbReference type="InterPro" id="IPR020826">
    <property type="entry name" value="Transketolase_BS"/>
</dbReference>
<dbReference type="SMART" id="SM00861">
    <property type="entry name" value="Transket_pyr"/>
    <property type="match status" value="1"/>
</dbReference>
<feature type="binding site" evidence="13">
    <location>
        <position position="158"/>
    </location>
    <ligand>
        <name>Mg(2+)</name>
        <dbReference type="ChEBI" id="CHEBI:18420"/>
    </ligand>
</feature>
<feature type="binding site" evidence="11">
    <location>
        <position position="528"/>
    </location>
    <ligand>
        <name>substrate</name>
    </ligand>
</feature>
<evidence type="ECO:0000256" key="3">
    <source>
        <dbReference type="ARBA" id="ARBA00011738"/>
    </source>
</evidence>
<dbReference type="InterPro" id="IPR009014">
    <property type="entry name" value="Transketo_C/PFOR_II"/>
</dbReference>
<dbReference type="GO" id="GO:0005634">
    <property type="term" value="C:nucleus"/>
    <property type="evidence" value="ECO:0007669"/>
    <property type="project" value="TreeGrafter"/>
</dbReference>
<evidence type="ECO:0000256" key="8">
    <source>
        <dbReference type="ARBA" id="ARBA00023052"/>
    </source>
</evidence>
<comment type="function">
    <text evidence="15">Catalyzes the transfer of a two-carbon ketol group from a ketose donor to an aldose acceptor, via a covalent intermediate with the cofactor thiamine pyrophosphate.</text>
</comment>
<keyword evidence="5 15" id="KW-0808">Transferase</keyword>
<comment type="cofactor">
    <cofactor evidence="15">
        <name>Mg(2+)</name>
        <dbReference type="ChEBI" id="CHEBI:18420"/>
    </cofactor>
    <cofactor evidence="15">
        <name>Ca(2+)</name>
        <dbReference type="ChEBI" id="CHEBI:29108"/>
    </cofactor>
    <cofactor evidence="15">
        <name>Mn(2+)</name>
        <dbReference type="ChEBI" id="CHEBI:29035"/>
    </cofactor>
    <cofactor evidence="15">
        <name>Co(2+)</name>
        <dbReference type="ChEBI" id="CHEBI:48828"/>
    </cofactor>
    <text evidence="15">Binds 1 Mg(2+) ion per subunit. Can also utilize other divalent metal cations, such as Ca(2+), Mn(2+) and Co(2+).</text>
</comment>
<dbReference type="Gene3D" id="3.40.50.970">
    <property type="match status" value="2"/>
</dbReference>
<dbReference type="Pfam" id="PF22613">
    <property type="entry name" value="Transketolase_C_1"/>
    <property type="match status" value="1"/>
</dbReference>
<comment type="cofactor">
    <cofactor evidence="12">
        <name>thiamine diphosphate</name>
        <dbReference type="ChEBI" id="CHEBI:58937"/>
    </cofactor>
    <text evidence="12">Binds 1 thiamine pyrophosphate per subunit. During the reaction, the substrate forms a covalent intermediate with the cofactor.</text>
</comment>
<dbReference type="InterPro" id="IPR049557">
    <property type="entry name" value="Transketolase_CS"/>
</dbReference>
<dbReference type="AlphaFoldDB" id="A0AAD5P937"/>
<organism evidence="17 18">
    <name type="scientific">Phascolomyces articulosus</name>
    <dbReference type="NCBI Taxonomy" id="60185"/>
    <lineage>
        <taxon>Eukaryota</taxon>
        <taxon>Fungi</taxon>
        <taxon>Fungi incertae sedis</taxon>
        <taxon>Mucoromycota</taxon>
        <taxon>Mucoromycotina</taxon>
        <taxon>Mucoromycetes</taxon>
        <taxon>Mucorales</taxon>
        <taxon>Lichtheimiaceae</taxon>
        <taxon>Phascolomyces</taxon>
    </lineage>
</organism>
<dbReference type="SUPFAM" id="SSF52518">
    <property type="entry name" value="Thiamin diphosphate-binding fold (THDP-binding)"/>
    <property type="match status" value="2"/>
</dbReference>
<feature type="binding site" evidence="12">
    <location>
        <position position="445"/>
    </location>
    <ligand>
        <name>thiamine diphosphate</name>
        <dbReference type="ChEBI" id="CHEBI:58937"/>
    </ligand>
</feature>